<feature type="transmembrane region" description="Helical" evidence="7">
    <location>
        <begin position="206"/>
        <end position="226"/>
    </location>
</feature>
<dbReference type="PANTHER" id="PTHR43663">
    <property type="entry name" value="CHROMATE TRANSPORT PROTEIN-RELATED"/>
    <property type="match status" value="1"/>
</dbReference>
<feature type="transmembrane region" description="Helical" evidence="7">
    <location>
        <begin position="303"/>
        <end position="324"/>
    </location>
</feature>
<evidence type="ECO:0000313" key="8">
    <source>
        <dbReference type="EMBL" id="HHJ53526.1"/>
    </source>
</evidence>
<dbReference type="NCBIfam" id="TIGR00937">
    <property type="entry name" value="2A51"/>
    <property type="match status" value="1"/>
</dbReference>
<keyword evidence="4 7" id="KW-0812">Transmembrane</keyword>
<evidence type="ECO:0000256" key="1">
    <source>
        <dbReference type="ARBA" id="ARBA00004651"/>
    </source>
</evidence>
<protein>
    <submittedName>
        <fullName evidence="8">Chromate efflux transporter</fullName>
    </submittedName>
</protein>
<dbReference type="GO" id="GO:0005886">
    <property type="term" value="C:plasma membrane"/>
    <property type="evidence" value="ECO:0007669"/>
    <property type="project" value="UniProtKB-SubCell"/>
</dbReference>
<comment type="similarity">
    <text evidence="2">Belongs to the chromate ion transporter (CHR) (TC 2.A.51) family.</text>
</comment>
<evidence type="ECO:0000256" key="4">
    <source>
        <dbReference type="ARBA" id="ARBA00022692"/>
    </source>
</evidence>
<dbReference type="PIRSF" id="PIRSF004810">
    <property type="entry name" value="ChrA"/>
    <property type="match status" value="1"/>
</dbReference>
<dbReference type="EMBL" id="DROD01000637">
    <property type="protein sequence ID" value="HHJ53526.1"/>
    <property type="molecule type" value="Genomic_DNA"/>
</dbReference>
<keyword evidence="5 7" id="KW-1133">Transmembrane helix</keyword>
<feature type="transmembrane region" description="Helical" evidence="7">
    <location>
        <begin position="232"/>
        <end position="255"/>
    </location>
</feature>
<feature type="transmembrane region" description="Helical" evidence="7">
    <location>
        <begin position="383"/>
        <end position="402"/>
    </location>
</feature>
<dbReference type="GO" id="GO:0015109">
    <property type="term" value="F:chromate transmembrane transporter activity"/>
    <property type="evidence" value="ECO:0007669"/>
    <property type="project" value="InterPro"/>
</dbReference>
<evidence type="ECO:0000256" key="5">
    <source>
        <dbReference type="ARBA" id="ARBA00022989"/>
    </source>
</evidence>
<comment type="subcellular location">
    <subcellularLocation>
        <location evidence="1">Cell membrane</location>
        <topology evidence="1">Multi-pass membrane protein</topology>
    </subcellularLocation>
</comment>
<name>A0A7V5PR03_CALAY</name>
<evidence type="ECO:0000256" key="3">
    <source>
        <dbReference type="ARBA" id="ARBA00022475"/>
    </source>
</evidence>
<dbReference type="PANTHER" id="PTHR43663:SF1">
    <property type="entry name" value="CHROMATE TRANSPORTER"/>
    <property type="match status" value="1"/>
</dbReference>
<evidence type="ECO:0000256" key="6">
    <source>
        <dbReference type="ARBA" id="ARBA00023136"/>
    </source>
</evidence>
<dbReference type="Pfam" id="PF02417">
    <property type="entry name" value="Chromate_transp"/>
    <property type="match status" value="2"/>
</dbReference>
<reference evidence="8" key="1">
    <citation type="journal article" date="2020" name="mSystems">
        <title>Genome- and Community-Level Interaction Insights into Carbon Utilization and Element Cycling Functions of Hydrothermarchaeota in Hydrothermal Sediment.</title>
        <authorList>
            <person name="Zhou Z."/>
            <person name="Liu Y."/>
            <person name="Xu W."/>
            <person name="Pan J."/>
            <person name="Luo Z.H."/>
            <person name="Li M."/>
        </authorList>
    </citation>
    <scope>NUCLEOTIDE SEQUENCE [LARGE SCALE GENOMIC DNA]</scope>
    <source>
        <strain evidence="8">HyVt-527</strain>
    </source>
</reference>
<feature type="transmembrane region" description="Helical" evidence="7">
    <location>
        <begin position="145"/>
        <end position="162"/>
    </location>
</feature>
<organism evidence="8">
    <name type="scientific">Caldithrix abyssi</name>
    <dbReference type="NCBI Taxonomy" id="187145"/>
    <lineage>
        <taxon>Bacteria</taxon>
        <taxon>Pseudomonadati</taxon>
        <taxon>Calditrichota</taxon>
        <taxon>Calditrichia</taxon>
        <taxon>Calditrichales</taxon>
        <taxon>Calditrichaceae</taxon>
        <taxon>Caldithrix</taxon>
    </lineage>
</organism>
<evidence type="ECO:0000256" key="7">
    <source>
        <dbReference type="SAM" id="Phobius"/>
    </source>
</evidence>
<dbReference type="InterPro" id="IPR003370">
    <property type="entry name" value="Chromate_transpt"/>
</dbReference>
<feature type="transmembrane region" description="Helical" evidence="7">
    <location>
        <begin position="276"/>
        <end position="297"/>
    </location>
</feature>
<evidence type="ECO:0000256" key="2">
    <source>
        <dbReference type="ARBA" id="ARBA00005262"/>
    </source>
</evidence>
<dbReference type="InterPro" id="IPR014047">
    <property type="entry name" value="Chr_Tranpt_l_chain"/>
</dbReference>
<feature type="transmembrane region" description="Helical" evidence="7">
    <location>
        <begin position="117"/>
        <end position="138"/>
    </location>
</feature>
<dbReference type="InterPro" id="IPR052518">
    <property type="entry name" value="CHR_Transporter"/>
</dbReference>
<feature type="transmembrane region" description="Helical" evidence="7">
    <location>
        <begin position="336"/>
        <end position="354"/>
    </location>
</feature>
<feature type="transmembrane region" description="Helical" evidence="7">
    <location>
        <begin position="87"/>
        <end position="111"/>
    </location>
</feature>
<dbReference type="AlphaFoldDB" id="A0A7V5PR03"/>
<feature type="transmembrane region" description="Helical" evidence="7">
    <location>
        <begin position="17"/>
        <end position="37"/>
    </location>
</feature>
<accession>A0A7V5PR03</accession>
<dbReference type="Proteomes" id="UP000886124">
    <property type="component" value="Unassembled WGS sequence"/>
</dbReference>
<comment type="caution">
    <text evidence="8">The sequence shown here is derived from an EMBL/GenBank/DDBJ whole genome shotgun (WGS) entry which is preliminary data.</text>
</comment>
<keyword evidence="3" id="KW-1003">Cell membrane</keyword>
<keyword evidence="6 7" id="KW-0472">Membrane</keyword>
<sequence length="404" mass="43962">MQNSKEKETEFPASPSLLALTAAFFKIGLTAYGMAILQQLKVLIIGQKWLSRRQVDEGLAMVQMYPGPIMYNLATYSAYRTKGFGGALLGSFFFLLPSYVLMVVLSWVYFAYGLLPWIHPLFIALEAMVVGVVAHIFLDFGQRYLNSRSGVLIGALAFLLMLFKVNAFWIILLAIVLGTTLLRDISAGEKEEKSEAMIPGQISKRLLALSVTAFTFVAILAAGLVFEKSLAKLLLSMFKIGAVAFGSGFTIMPLLQQEAVISHHWLTMKQFADGIALGQITPGPFLITATFIGYKVGGITGSALATFGMFFPSFFYTLIVSEIYGKIKHLKLIRRALQGVLASFTGMLLFVLLSLGKVSLTSPMGYIWAVGAFLAVRYFKASLLTIFGAGILLAGGLYLAGIGL</sequence>
<proteinExistence type="inferred from homology"/>
<gene>
    <name evidence="8" type="primary">chrA</name>
    <name evidence="8" type="ORF">ENJ89_10055</name>
</gene>